<dbReference type="PANTHER" id="PTHR13774">
    <property type="entry name" value="PHENAZINE BIOSYNTHESIS PROTEIN"/>
    <property type="match status" value="1"/>
</dbReference>
<dbReference type="GO" id="GO:0016853">
    <property type="term" value="F:isomerase activity"/>
    <property type="evidence" value="ECO:0007669"/>
    <property type="project" value="TreeGrafter"/>
</dbReference>
<dbReference type="EMBL" id="POAF01000008">
    <property type="protein sequence ID" value="RBL99367.1"/>
    <property type="molecule type" value="Genomic_DNA"/>
</dbReference>
<dbReference type="GO" id="GO:0005737">
    <property type="term" value="C:cytoplasm"/>
    <property type="evidence" value="ECO:0007669"/>
    <property type="project" value="TreeGrafter"/>
</dbReference>
<keyword evidence="3" id="KW-1185">Reference proteome</keyword>
<dbReference type="Proteomes" id="UP000252167">
    <property type="component" value="Unassembled WGS sequence"/>
</dbReference>
<comment type="caution">
    <text evidence="2">The sequence shown here is derived from an EMBL/GenBank/DDBJ whole genome shotgun (WGS) entry which is preliminary data.</text>
</comment>
<evidence type="ECO:0000313" key="2">
    <source>
        <dbReference type="EMBL" id="RBL99367.1"/>
    </source>
</evidence>
<gene>
    <name evidence="2" type="ORF">C1H84_15400</name>
</gene>
<proteinExistence type="predicted"/>
<name>A0A365Y9S9_9MICC</name>
<dbReference type="SUPFAM" id="SSF54506">
    <property type="entry name" value="Diaminopimelate epimerase-like"/>
    <property type="match status" value="1"/>
</dbReference>
<dbReference type="Gene3D" id="3.10.310.10">
    <property type="entry name" value="Diaminopimelate Epimerase, Chain A, domain 1"/>
    <property type="match status" value="2"/>
</dbReference>
<protein>
    <submittedName>
        <fullName evidence="2">Phenazine biosynthesis protein PhzF</fullName>
    </submittedName>
</protein>
<dbReference type="AlphaFoldDB" id="A0A365Y9S9"/>
<evidence type="ECO:0000256" key="1">
    <source>
        <dbReference type="PIRSR" id="PIRSR016184-1"/>
    </source>
</evidence>
<dbReference type="InterPro" id="IPR003719">
    <property type="entry name" value="Phenazine_PhzF-like"/>
</dbReference>
<dbReference type="NCBIfam" id="TIGR00654">
    <property type="entry name" value="PhzF_family"/>
    <property type="match status" value="1"/>
</dbReference>
<reference evidence="2 3" key="1">
    <citation type="submission" date="2018-01" db="EMBL/GenBank/DDBJ databases">
        <title>Glutamicibacter soli strain NHPC-3 Whole genome sequence and assembly.</title>
        <authorList>
            <person name="Choudhury P."/>
            <person name="Gupta D."/>
            <person name="Sengupta K."/>
            <person name="Jawed A."/>
            <person name="Sultana N."/>
            <person name="Saha P."/>
        </authorList>
    </citation>
    <scope>NUCLEOTIDE SEQUENCE [LARGE SCALE GENOMIC DNA]</scope>
    <source>
        <strain evidence="2 3">NHPC-3</strain>
    </source>
</reference>
<sequence>MRRRFMQVDVFSRDPYKGNPLGVVLDGEGLDTAQMQDYSSWSNLSEVTFVLPPSDGRADFRFRIFAGEQEFPFAGHPTLGTVKAWLAAGGRPQNAAEVIAECQTGPVPVRVQDELLFFQSPALLRSEALEEAEVRKISEILGIDAEAITAAFWADNGPGWRAVLLEDADAVLALAPDASRHPGMWKIGVLGPLESGGFEVRALKFADGVLREDPVTGSLNAAAAEWLVAHQLAEVPFCNRQGTVLGRRGLVRFQQEDGTLWTGGATHVLIDGQIEL</sequence>
<dbReference type="PANTHER" id="PTHR13774:SF32">
    <property type="entry name" value="ANTISENSE-ENHANCING SEQUENCE 1"/>
    <property type="match status" value="1"/>
</dbReference>
<dbReference type="Pfam" id="PF02567">
    <property type="entry name" value="PhzC-PhzF"/>
    <property type="match status" value="1"/>
</dbReference>
<organism evidence="2 3">
    <name type="scientific">Glutamicibacter soli</name>
    <dbReference type="NCBI Taxonomy" id="453836"/>
    <lineage>
        <taxon>Bacteria</taxon>
        <taxon>Bacillati</taxon>
        <taxon>Actinomycetota</taxon>
        <taxon>Actinomycetes</taxon>
        <taxon>Micrococcales</taxon>
        <taxon>Micrococcaceae</taxon>
        <taxon>Glutamicibacter</taxon>
    </lineage>
</organism>
<accession>A0A365Y9S9</accession>
<feature type="active site" evidence="1">
    <location>
        <position position="46"/>
    </location>
</feature>
<dbReference type="RefSeq" id="WP_113607898.1">
    <property type="nucleotide sequence ID" value="NZ_POAF01000008.1"/>
</dbReference>
<evidence type="ECO:0000313" key="3">
    <source>
        <dbReference type="Proteomes" id="UP000252167"/>
    </source>
</evidence>
<dbReference type="PIRSF" id="PIRSF016184">
    <property type="entry name" value="PhzC_PhzF"/>
    <property type="match status" value="1"/>
</dbReference>